<dbReference type="InterPro" id="IPR036390">
    <property type="entry name" value="WH_DNA-bd_sf"/>
</dbReference>
<dbReference type="InterPro" id="IPR058163">
    <property type="entry name" value="LysR-type_TF_proteobact-type"/>
</dbReference>
<gene>
    <name evidence="6" type="ORF">A0128_03390</name>
</gene>
<evidence type="ECO:0000256" key="1">
    <source>
        <dbReference type="ARBA" id="ARBA00009437"/>
    </source>
</evidence>
<keyword evidence="2" id="KW-0805">Transcription regulation</keyword>
<dbReference type="PANTHER" id="PTHR30537">
    <property type="entry name" value="HTH-TYPE TRANSCRIPTIONAL REGULATOR"/>
    <property type="match status" value="1"/>
</dbReference>
<dbReference type="SUPFAM" id="SSF53850">
    <property type="entry name" value="Periplasmic binding protein-like II"/>
    <property type="match status" value="1"/>
</dbReference>
<dbReference type="SUPFAM" id="SSF46785">
    <property type="entry name" value="Winged helix' DNA-binding domain"/>
    <property type="match status" value="1"/>
</dbReference>
<sequence length="335" mass="38167">MIIAFIKNSPDSFEKILTRNDSFYNGLNLKEIISKMERMNIESILDLELFEAVCAEGNFVKAARKTGSSLPTISKRISRLERALKVTLFERTTRTIRLTEAGNRFRLRAEIILKELRTAEKEASFEKELKGKIRITAPAPFATRVLASIFAEFKNQHPEIQLEVIFGNEKFNLIEDRFDLGIRIMKPIRGERCKVLLANRIVAVASPNYLEKVGTPSRLSDLEKHSILFVDEQANVRIPELKKTISELSGDRGIRSNNGSFLAEFVARGGSGILFRSFWDVEEQIQSGKLKRIFPNLHWKAETSVCLLFPSGEKPPKRVLRFGEFLESQILPGRI</sequence>
<proteinExistence type="inferred from homology"/>
<dbReference type="Gene3D" id="3.40.190.290">
    <property type="match status" value="1"/>
</dbReference>
<evidence type="ECO:0000259" key="5">
    <source>
        <dbReference type="PROSITE" id="PS50931"/>
    </source>
</evidence>
<dbReference type="InterPro" id="IPR036388">
    <property type="entry name" value="WH-like_DNA-bd_sf"/>
</dbReference>
<dbReference type="GO" id="GO:0003677">
    <property type="term" value="F:DNA binding"/>
    <property type="evidence" value="ECO:0007669"/>
    <property type="project" value="UniProtKB-KW"/>
</dbReference>
<dbReference type="Gene3D" id="1.10.10.10">
    <property type="entry name" value="Winged helix-like DNA-binding domain superfamily/Winged helix DNA-binding domain"/>
    <property type="match status" value="1"/>
</dbReference>
<keyword evidence="4" id="KW-0804">Transcription</keyword>
<protein>
    <recommendedName>
        <fullName evidence="5">HTH lysR-type domain-containing protein</fullName>
    </recommendedName>
</protein>
<organism evidence="6 7">
    <name type="scientific">Leptospira tipperaryensis</name>
    <dbReference type="NCBI Taxonomy" id="2564040"/>
    <lineage>
        <taxon>Bacteria</taxon>
        <taxon>Pseudomonadati</taxon>
        <taxon>Spirochaetota</taxon>
        <taxon>Spirochaetia</taxon>
        <taxon>Leptospirales</taxon>
        <taxon>Leptospiraceae</taxon>
        <taxon>Leptospira</taxon>
    </lineage>
</organism>
<keyword evidence="3" id="KW-0238">DNA-binding</keyword>
<dbReference type="GO" id="GO:0003700">
    <property type="term" value="F:DNA-binding transcription factor activity"/>
    <property type="evidence" value="ECO:0007669"/>
    <property type="project" value="InterPro"/>
</dbReference>
<dbReference type="EMBL" id="CP015217">
    <property type="protein sequence ID" value="AOP32993.1"/>
    <property type="molecule type" value="Genomic_DNA"/>
</dbReference>
<dbReference type="FunFam" id="1.10.10.10:FF:000001">
    <property type="entry name" value="LysR family transcriptional regulator"/>
    <property type="match status" value="1"/>
</dbReference>
<feature type="domain" description="HTH lysR-type" evidence="5">
    <location>
        <begin position="46"/>
        <end position="99"/>
    </location>
</feature>
<dbReference type="KEGG" id="laj:A0128_03390"/>
<dbReference type="InterPro" id="IPR005119">
    <property type="entry name" value="LysR_subst-bd"/>
</dbReference>
<evidence type="ECO:0000313" key="7">
    <source>
        <dbReference type="Proteomes" id="UP000094197"/>
    </source>
</evidence>
<name>A0A1D7UTX4_9LEPT</name>
<dbReference type="CDD" id="cd08422">
    <property type="entry name" value="PBP2_CrgA_like"/>
    <property type="match status" value="1"/>
</dbReference>
<evidence type="ECO:0000256" key="4">
    <source>
        <dbReference type="ARBA" id="ARBA00023163"/>
    </source>
</evidence>
<evidence type="ECO:0000313" key="6">
    <source>
        <dbReference type="EMBL" id="AOP32993.1"/>
    </source>
</evidence>
<reference evidence="6 7" key="1">
    <citation type="submission" date="2016-04" db="EMBL/GenBank/DDBJ databases">
        <title>Complete genome seqeunce of Leptospira alstonii serovar Room22.</title>
        <authorList>
            <person name="Nally J.E."/>
            <person name="Bayles D.O."/>
            <person name="Hurley D."/>
            <person name="Fanning S."/>
            <person name="McMahon B.J."/>
            <person name="Arent Z."/>
        </authorList>
    </citation>
    <scope>NUCLEOTIDE SEQUENCE [LARGE SCALE GENOMIC DNA]</scope>
    <source>
        <strain evidence="6 7">GWTS #1</strain>
    </source>
</reference>
<evidence type="ECO:0000256" key="2">
    <source>
        <dbReference type="ARBA" id="ARBA00023015"/>
    </source>
</evidence>
<evidence type="ECO:0000256" key="3">
    <source>
        <dbReference type="ARBA" id="ARBA00023125"/>
    </source>
</evidence>
<dbReference type="PANTHER" id="PTHR30537:SF5">
    <property type="entry name" value="HTH-TYPE TRANSCRIPTIONAL ACTIVATOR TTDR-RELATED"/>
    <property type="match status" value="1"/>
</dbReference>
<dbReference type="AlphaFoldDB" id="A0A1D7UTX4"/>
<dbReference type="Pfam" id="PF03466">
    <property type="entry name" value="LysR_substrate"/>
    <property type="match status" value="1"/>
</dbReference>
<keyword evidence="7" id="KW-1185">Reference proteome</keyword>
<dbReference type="PROSITE" id="PS50931">
    <property type="entry name" value="HTH_LYSR"/>
    <property type="match status" value="1"/>
</dbReference>
<comment type="similarity">
    <text evidence="1">Belongs to the LysR transcriptional regulatory family.</text>
</comment>
<accession>A0A1D7UTX4</accession>
<dbReference type="OrthoDB" id="9815676at2"/>
<dbReference type="InterPro" id="IPR000847">
    <property type="entry name" value="LysR_HTH_N"/>
</dbReference>
<dbReference type="Pfam" id="PF00126">
    <property type="entry name" value="HTH_1"/>
    <property type="match status" value="1"/>
</dbReference>
<dbReference type="Proteomes" id="UP000094197">
    <property type="component" value="Chromosome 1"/>
</dbReference>